<name>A0ABS8VR14_DATST</name>
<reference evidence="1 2" key="1">
    <citation type="journal article" date="2021" name="BMC Genomics">
        <title>Datura genome reveals duplications of psychoactive alkaloid biosynthetic genes and high mutation rate following tissue culture.</title>
        <authorList>
            <person name="Rajewski A."/>
            <person name="Carter-House D."/>
            <person name="Stajich J."/>
            <person name="Litt A."/>
        </authorList>
    </citation>
    <scope>NUCLEOTIDE SEQUENCE [LARGE SCALE GENOMIC DNA]</scope>
    <source>
        <strain evidence="1">AR-01</strain>
    </source>
</reference>
<proteinExistence type="predicted"/>
<accession>A0ABS8VR14</accession>
<dbReference type="EMBL" id="JACEIK010005519">
    <property type="protein sequence ID" value="MCE0481702.1"/>
    <property type="molecule type" value="Genomic_DNA"/>
</dbReference>
<protein>
    <submittedName>
        <fullName evidence="1">Uncharacterized protein</fullName>
    </submittedName>
</protein>
<organism evidence="1 2">
    <name type="scientific">Datura stramonium</name>
    <name type="common">Jimsonweed</name>
    <name type="synonym">Common thornapple</name>
    <dbReference type="NCBI Taxonomy" id="4076"/>
    <lineage>
        <taxon>Eukaryota</taxon>
        <taxon>Viridiplantae</taxon>
        <taxon>Streptophyta</taxon>
        <taxon>Embryophyta</taxon>
        <taxon>Tracheophyta</taxon>
        <taxon>Spermatophyta</taxon>
        <taxon>Magnoliopsida</taxon>
        <taxon>eudicotyledons</taxon>
        <taxon>Gunneridae</taxon>
        <taxon>Pentapetalae</taxon>
        <taxon>asterids</taxon>
        <taxon>lamiids</taxon>
        <taxon>Solanales</taxon>
        <taxon>Solanaceae</taxon>
        <taxon>Solanoideae</taxon>
        <taxon>Datureae</taxon>
        <taxon>Datura</taxon>
    </lineage>
</organism>
<comment type="caution">
    <text evidence="1">The sequence shown here is derived from an EMBL/GenBank/DDBJ whole genome shotgun (WGS) entry which is preliminary data.</text>
</comment>
<gene>
    <name evidence="1" type="ORF">HAX54_039642</name>
</gene>
<dbReference type="Proteomes" id="UP000823775">
    <property type="component" value="Unassembled WGS sequence"/>
</dbReference>
<sequence length="61" mass="7099">MTSFFYEISSSFNLSLGEYVMDPIERFGNDFDCPMKKIKKVKQVSSVNEYQAIFLREVCTS</sequence>
<feature type="non-terminal residue" evidence="1">
    <location>
        <position position="61"/>
    </location>
</feature>
<evidence type="ECO:0000313" key="2">
    <source>
        <dbReference type="Proteomes" id="UP000823775"/>
    </source>
</evidence>
<evidence type="ECO:0000313" key="1">
    <source>
        <dbReference type="EMBL" id="MCE0481702.1"/>
    </source>
</evidence>
<keyword evidence="2" id="KW-1185">Reference proteome</keyword>